<sequence>MPLFGAKTPLDLLRDYKRRLVTEVSPDDQMVLRFDAGTMARIGEKSWQDQYFRVGEAALRTIVRAMVLAEKTTIGSILDLPCGHGRVLRMLRAAFPAARIAACDLDRGGVEFCARTFGAVPVHSAVDPAAIPLTDTFELIWCGSLLTHLDAARYAAFVDWFIDRLAPDGLLVFTNHGRWSLDYHRTHPYIDEERFQAIAAEVAAVGFGYRDYPAEPEYGISIALPSWVVHLVERRRDATLLAYHERGWGHHQDVVVVWKKPIDVPPGLERPRPAIYRGHHDKFAPGAAGQ</sequence>
<dbReference type="GO" id="GO:0008168">
    <property type="term" value="F:methyltransferase activity"/>
    <property type="evidence" value="ECO:0007669"/>
    <property type="project" value="UniProtKB-KW"/>
</dbReference>
<reference evidence="2 3" key="1">
    <citation type="submission" date="2018-11" db="EMBL/GenBank/DDBJ databases">
        <title>Genomic Encyclopedia of Type Strains, Phase IV (KMG-IV): sequencing the most valuable type-strain genomes for metagenomic binning, comparative biology and taxonomic classification.</title>
        <authorList>
            <person name="Goeker M."/>
        </authorList>
    </citation>
    <scope>NUCLEOTIDE SEQUENCE [LARGE SCALE GENOMIC DNA]</scope>
    <source>
        <strain evidence="2 3">DSM 5900</strain>
    </source>
</reference>
<evidence type="ECO:0000313" key="2">
    <source>
        <dbReference type="EMBL" id="ROP83079.1"/>
    </source>
</evidence>
<dbReference type="OrthoDB" id="9802097at2"/>
<dbReference type="InterPro" id="IPR041698">
    <property type="entry name" value="Methyltransf_25"/>
</dbReference>
<name>A0A3N1KW84_9PROT</name>
<dbReference type="AlphaFoldDB" id="A0A3N1KW84"/>
<evidence type="ECO:0000313" key="3">
    <source>
        <dbReference type="Proteomes" id="UP000278222"/>
    </source>
</evidence>
<organism evidence="2 3">
    <name type="scientific">Stella humosa</name>
    <dbReference type="NCBI Taxonomy" id="94"/>
    <lineage>
        <taxon>Bacteria</taxon>
        <taxon>Pseudomonadati</taxon>
        <taxon>Pseudomonadota</taxon>
        <taxon>Alphaproteobacteria</taxon>
        <taxon>Rhodospirillales</taxon>
        <taxon>Stellaceae</taxon>
        <taxon>Stella</taxon>
    </lineage>
</organism>
<keyword evidence="2" id="KW-0489">Methyltransferase</keyword>
<keyword evidence="2" id="KW-0808">Transferase</keyword>
<proteinExistence type="predicted"/>
<dbReference type="EMBL" id="RJKX01000017">
    <property type="protein sequence ID" value="ROP83079.1"/>
    <property type="molecule type" value="Genomic_DNA"/>
</dbReference>
<evidence type="ECO:0000259" key="1">
    <source>
        <dbReference type="Pfam" id="PF13649"/>
    </source>
</evidence>
<accession>A0A3N1KW84</accession>
<dbReference type="GO" id="GO:0032259">
    <property type="term" value="P:methylation"/>
    <property type="evidence" value="ECO:0007669"/>
    <property type="project" value="UniProtKB-KW"/>
</dbReference>
<keyword evidence="3" id="KW-1185">Reference proteome</keyword>
<gene>
    <name evidence="2" type="ORF">EDC65_4608</name>
</gene>
<dbReference type="InterPro" id="IPR029063">
    <property type="entry name" value="SAM-dependent_MTases_sf"/>
</dbReference>
<dbReference type="SUPFAM" id="SSF53335">
    <property type="entry name" value="S-adenosyl-L-methionine-dependent methyltransferases"/>
    <property type="match status" value="1"/>
</dbReference>
<feature type="domain" description="Methyltransferase" evidence="1">
    <location>
        <begin position="77"/>
        <end position="169"/>
    </location>
</feature>
<dbReference type="RefSeq" id="WP_123694025.1">
    <property type="nucleotide sequence ID" value="NZ_AP019700.1"/>
</dbReference>
<dbReference type="Proteomes" id="UP000278222">
    <property type="component" value="Unassembled WGS sequence"/>
</dbReference>
<dbReference type="Gene3D" id="3.40.50.150">
    <property type="entry name" value="Vaccinia Virus protein VP39"/>
    <property type="match status" value="1"/>
</dbReference>
<dbReference type="Pfam" id="PF13649">
    <property type="entry name" value="Methyltransf_25"/>
    <property type="match status" value="1"/>
</dbReference>
<comment type="caution">
    <text evidence="2">The sequence shown here is derived from an EMBL/GenBank/DDBJ whole genome shotgun (WGS) entry which is preliminary data.</text>
</comment>
<protein>
    <submittedName>
        <fullName evidence="2">Methyltransferase family protein</fullName>
    </submittedName>
</protein>